<feature type="compositionally biased region" description="Low complexity" evidence="1">
    <location>
        <begin position="162"/>
        <end position="175"/>
    </location>
</feature>
<keyword evidence="4" id="KW-1185">Reference proteome</keyword>
<reference evidence="3 4" key="1">
    <citation type="journal article" date="2021" name="Nat. Commun.">
        <title>Genetic determinants of endophytism in the Arabidopsis root mycobiome.</title>
        <authorList>
            <person name="Mesny F."/>
            <person name="Miyauchi S."/>
            <person name="Thiergart T."/>
            <person name="Pickel B."/>
            <person name="Atanasova L."/>
            <person name="Karlsson M."/>
            <person name="Huettel B."/>
            <person name="Barry K.W."/>
            <person name="Haridas S."/>
            <person name="Chen C."/>
            <person name="Bauer D."/>
            <person name="Andreopoulos W."/>
            <person name="Pangilinan J."/>
            <person name="LaButti K."/>
            <person name="Riley R."/>
            <person name="Lipzen A."/>
            <person name="Clum A."/>
            <person name="Drula E."/>
            <person name="Henrissat B."/>
            <person name="Kohler A."/>
            <person name="Grigoriev I.V."/>
            <person name="Martin F.M."/>
            <person name="Hacquard S."/>
        </authorList>
    </citation>
    <scope>NUCLEOTIDE SEQUENCE [LARGE SCALE GENOMIC DNA]</scope>
    <source>
        <strain evidence="3 4">MPI-CAGE-CH-0241</strain>
    </source>
</reference>
<evidence type="ECO:0000256" key="1">
    <source>
        <dbReference type="SAM" id="MobiDB-lite"/>
    </source>
</evidence>
<protein>
    <submittedName>
        <fullName evidence="3">Uncharacterized protein</fullName>
    </submittedName>
</protein>
<comment type="caution">
    <text evidence="3">The sequence shown here is derived from an EMBL/GenBank/DDBJ whole genome shotgun (WGS) entry which is preliminary data.</text>
</comment>
<dbReference type="EMBL" id="JAGPYM010000003">
    <property type="protein sequence ID" value="KAH6897404.1"/>
    <property type="molecule type" value="Genomic_DNA"/>
</dbReference>
<organism evidence="3 4">
    <name type="scientific">Thelonectria olida</name>
    <dbReference type="NCBI Taxonomy" id="1576542"/>
    <lineage>
        <taxon>Eukaryota</taxon>
        <taxon>Fungi</taxon>
        <taxon>Dikarya</taxon>
        <taxon>Ascomycota</taxon>
        <taxon>Pezizomycotina</taxon>
        <taxon>Sordariomycetes</taxon>
        <taxon>Hypocreomycetidae</taxon>
        <taxon>Hypocreales</taxon>
        <taxon>Nectriaceae</taxon>
        <taxon>Thelonectria</taxon>
    </lineage>
</organism>
<dbReference type="Proteomes" id="UP000777438">
    <property type="component" value="Unassembled WGS sequence"/>
</dbReference>
<feature type="signal peptide" evidence="2">
    <location>
        <begin position="1"/>
        <end position="22"/>
    </location>
</feature>
<keyword evidence="2" id="KW-0732">Signal</keyword>
<sequence length="215" mass="22273">MHFKNRNFLVLALLGISLRNSAHPIENIPAAPIVTASIPAEVWVTASVTVIEDDGPTITATAIEGDGATFTATDAEEDGPTFVVTNTEGCRCASTLPVTTAEDDPISTATATSPVTEIPEGGSTNIVQVLTVSDVTSTIVVEDSMTTYVVVVTAQSTIQDLPTDTASADTPSSTSENGEKKRSSSGMNLSDRIALGVGIGIGVPTFIATIWKCCR</sequence>
<feature type="chain" id="PRO_5040470611" evidence="2">
    <location>
        <begin position="23"/>
        <end position="215"/>
    </location>
</feature>
<feature type="region of interest" description="Disordered" evidence="1">
    <location>
        <begin position="161"/>
        <end position="187"/>
    </location>
</feature>
<evidence type="ECO:0000313" key="4">
    <source>
        <dbReference type="Proteomes" id="UP000777438"/>
    </source>
</evidence>
<name>A0A9P8WE93_9HYPO</name>
<evidence type="ECO:0000313" key="3">
    <source>
        <dbReference type="EMBL" id="KAH6897404.1"/>
    </source>
</evidence>
<evidence type="ECO:0000256" key="2">
    <source>
        <dbReference type="SAM" id="SignalP"/>
    </source>
</evidence>
<dbReference type="AlphaFoldDB" id="A0A9P8WE93"/>
<proteinExistence type="predicted"/>
<gene>
    <name evidence="3" type="ORF">B0T10DRAFT_544731</name>
</gene>
<accession>A0A9P8WE93</accession>
<dbReference type="OrthoDB" id="5245365at2759"/>